<dbReference type="Proteomes" id="UP000315344">
    <property type="component" value="Unassembled WGS sequence"/>
</dbReference>
<dbReference type="InterPro" id="IPR056490">
    <property type="entry name" value="Rcc01698_C"/>
</dbReference>
<dbReference type="SUPFAM" id="SSF51445">
    <property type="entry name" value="(Trans)glycosidases"/>
    <property type="match status" value="1"/>
</dbReference>
<dbReference type="InterPro" id="IPR032876">
    <property type="entry name" value="J_dom"/>
</dbReference>
<evidence type="ECO:0000259" key="2">
    <source>
        <dbReference type="Pfam" id="PF13550"/>
    </source>
</evidence>
<evidence type="ECO:0000259" key="3">
    <source>
        <dbReference type="Pfam" id="PF23666"/>
    </source>
</evidence>
<feature type="domain" description="Rcc01698-like C-terminal" evidence="3">
    <location>
        <begin position="1041"/>
        <end position="1141"/>
    </location>
</feature>
<comment type="caution">
    <text evidence="4">The sequence shown here is derived from an EMBL/GenBank/DDBJ whole genome shotgun (WGS) entry which is preliminary data.</text>
</comment>
<reference evidence="4 5" key="1">
    <citation type="journal article" date="2017" name="Nat. Commun.">
        <title>In situ click chemistry generation of cyclooxygenase-2 inhibitors.</title>
        <authorList>
            <person name="Bhardwaj A."/>
            <person name="Kaur J."/>
            <person name="Wuest M."/>
            <person name="Wuest F."/>
        </authorList>
    </citation>
    <scope>NUCLEOTIDE SEQUENCE [LARGE SCALE GENOMIC DNA]</scope>
    <source>
        <strain evidence="4">S2_012_000_R3_94</strain>
    </source>
</reference>
<dbReference type="EMBL" id="VAFL01000011">
    <property type="protein sequence ID" value="TKW65668.1"/>
    <property type="molecule type" value="Genomic_DNA"/>
</dbReference>
<dbReference type="Pfam" id="PF13550">
    <property type="entry name" value="Phage-tail_3"/>
    <property type="match status" value="1"/>
</dbReference>
<dbReference type="InterPro" id="IPR025195">
    <property type="entry name" value="GTA_TIM_dom"/>
</dbReference>
<dbReference type="Pfam" id="PF13547">
    <property type="entry name" value="GTA_TIM"/>
    <property type="match status" value="1"/>
</dbReference>
<gene>
    <name evidence="4" type="ORF">DI616_13720</name>
</gene>
<feature type="domain" description="Tip attachment protein J" evidence="2">
    <location>
        <begin position="788"/>
        <end position="949"/>
    </location>
</feature>
<proteinExistence type="predicted"/>
<dbReference type="Gene3D" id="3.20.20.80">
    <property type="entry name" value="Glycosidases"/>
    <property type="match status" value="1"/>
</dbReference>
<protein>
    <submittedName>
        <fullName evidence="4">Host specificity protein</fullName>
    </submittedName>
</protein>
<evidence type="ECO:0000313" key="4">
    <source>
        <dbReference type="EMBL" id="TKW65668.1"/>
    </source>
</evidence>
<dbReference type="Pfam" id="PF23666">
    <property type="entry name" value="Rcc01698_C"/>
    <property type="match status" value="1"/>
</dbReference>
<evidence type="ECO:0000313" key="5">
    <source>
        <dbReference type="Proteomes" id="UP000315344"/>
    </source>
</evidence>
<feature type="domain" description="GTA TIM-barrel-like" evidence="1">
    <location>
        <begin position="435"/>
        <end position="728"/>
    </location>
</feature>
<sequence length="1287" mass="140155">MATILLSAAGAALGSGFGGTILGLSGAVIGRAIGATAGRLIDQRLLGGGSQVVETGRIDRLRIQTTGEGIPVPRIWGQMRVPGHVIWAAPLTEVSSREGGSKGTAPRVSNISYRLSVALALCEGPILGVGRVWADGEEISRADLNMRVYEGSETQIPDPCIKAHEDNEAPAYRGIAYVVLEELDLERWGNRLPQLSFEVTRAAQSGGGLSNEIQAVAMIPGTGEYSLATTPVTYSADLGESLPANTSSVLAATDFTASMDILGRELPRVGSVSLVVSWFGDDLRVGRCSLRPKVEYRDREGSGMKWRAGGIGRASAHEVSRKDDRPIYGGTPADGSVIEALRAIAQSGRKAVFYPFILMEQLQGNGRTDPWTGARDQPVMPWRGRITAEIAPGRDGSPDGTAANVSAVRSFFGDATPDDFSRAGDIISYSGPNEWSYRRFILHYAHLCAAAGGVDAFLIGSEMRALTQLRGPDHQFPVVDELRSLAADVRAILGSKVKISYAADWSEYFGYHPGGGDAYFHLDPLWSDRNIDFVGIDNYMPLSDWRDGETHKDALWRRIDALGYLESQIEGGEGYDWYYADPAHREAQTRTPIEDGAYGEDWIWRYKDLRNWWANAHHDRIDGERLKVSTDWKPGSKPIWFTEMGCAALDKGTNQPNKFLDAMSSESQLPHYSSGARDDVMQAAYYAAMVRYWSDQANNPTGTYGGDMVDMSRAHAWCWDARPYPAFPGRPDLWSDGPAWDRGHWLNGRAGAVPLASLVADLCLSAGLREFDVSGLSGLVRGYSANGAETVRASLQPLMLRFGFDAVERDGKLMFIMRDGLVSASLTEDDLAEMEGGVHETTRSASAEIAGRLRLTHIAVGASYATSTVEASLPDDPSPVVSDSEMPLLMTVTEARCTAERWLAESQLSRESIRFRLPPSKGDLGAGDVISLTRRADKSAHRWRIDKVERAGAITVDAVRTEPGCYRPSDYQESGLNVTRYKPPMPVLPLIMDLPLMRGSERPYAPHIAVAAKPWPGSVAVYGSSSEHSGFSLNTSVPQGAMIGVTQNALLRAKPGLIDRGPGLIVRFGTGALSGASNNALLHGANMAAIGDGTPNGWEIIQFAHAEAVSERVWSLRNRLRGQFGTDATMPDEWPTGAYVVLLDGALRQLALEPAELGQLRFWRIGPATRTVEDPSYRLRSTATRGAGLRPLSPCHLRLENGRLSWIRRTRVSGDRWDMRDVPLGEVREAYLIRVETAGEMHEFESDTPSMTLPRDLADEAGRGKLTISVAQLADEYGPGPFTTRIF</sequence>
<organism evidence="4 5">
    <name type="scientific">Paracoccus denitrificans</name>
    <dbReference type="NCBI Taxonomy" id="266"/>
    <lineage>
        <taxon>Bacteria</taxon>
        <taxon>Pseudomonadati</taxon>
        <taxon>Pseudomonadota</taxon>
        <taxon>Alphaproteobacteria</taxon>
        <taxon>Rhodobacterales</taxon>
        <taxon>Paracoccaceae</taxon>
        <taxon>Paracoccus</taxon>
    </lineage>
</organism>
<dbReference type="InterPro" id="IPR017853">
    <property type="entry name" value="GH"/>
</dbReference>
<evidence type="ECO:0000259" key="1">
    <source>
        <dbReference type="Pfam" id="PF13547"/>
    </source>
</evidence>
<name>A0A533I7L4_PARDE</name>
<dbReference type="CDD" id="cd19607">
    <property type="entry name" value="GTA_TIM-barrel-like"/>
    <property type="match status" value="1"/>
</dbReference>
<accession>A0A533I7L4</accession>